<dbReference type="Gene3D" id="3.30.9.10">
    <property type="entry name" value="D-Amino Acid Oxidase, subunit A, domain 2"/>
    <property type="match status" value="1"/>
</dbReference>
<evidence type="ECO:0000256" key="1">
    <source>
        <dbReference type="ARBA" id="ARBA00001974"/>
    </source>
</evidence>
<evidence type="ECO:0000256" key="3">
    <source>
        <dbReference type="ARBA" id="ARBA00022630"/>
    </source>
</evidence>
<evidence type="ECO:0000313" key="8">
    <source>
        <dbReference type="Proteomes" id="UP001519460"/>
    </source>
</evidence>
<dbReference type="AlphaFoldDB" id="A0ABD0JJU5"/>
<accession>A0ABD0JJU5</accession>
<dbReference type="InterPro" id="IPR006076">
    <property type="entry name" value="FAD-dep_OxRdtase"/>
</dbReference>
<dbReference type="SUPFAM" id="SSF54373">
    <property type="entry name" value="FAD-linked reductases, C-terminal domain"/>
    <property type="match status" value="1"/>
</dbReference>
<keyword evidence="4" id="KW-0274">FAD</keyword>
<feature type="domain" description="FAD dependent oxidoreductase" evidence="6">
    <location>
        <begin position="8"/>
        <end position="230"/>
    </location>
</feature>
<protein>
    <recommendedName>
        <fullName evidence="6">FAD dependent oxidoreductase domain-containing protein</fullName>
    </recommendedName>
</protein>
<evidence type="ECO:0000256" key="4">
    <source>
        <dbReference type="ARBA" id="ARBA00022827"/>
    </source>
</evidence>
<gene>
    <name evidence="7" type="ORF">BaRGS_00033524</name>
</gene>
<dbReference type="PANTHER" id="PTHR10961:SF46">
    <property type="entry name" value="PEROXISOMAL SARCOSINE OXIDASE"/>
    <property type="match status" value="1"/>
</dbReference>
<comment type="similarity">
    <text evidence="2">Belongs to the MSOX/MTOX family.</text>
</comment>
<dbReference type="EMBL" id="JACVVK020000412">
    <property type="protein sequence ID" value="KAK7475220.1"/>
    <property type="molecule type" value="Genomic_DNA"/>
</dbReference>
<dbReference type="InterPro" id="IPR045170">
    <property type="entry name" value="MTOX"/>
</dbReference>
<keyword evidence="3" id="KW-0285">Flavoprotein</keyword>
<dbReference type="SUPFAM" id="SSF51905">
    <property type="entry name" value="FAD/NAD(P)-binding domain"/>
    <property type="match status" value="1"/>
</dbReference>
<dbReference type="Gene3D" id="3.50.50.60">
    <property type="entry name" value="FAD/NAD(P)-binding domain"/>
    <property type="match status" value="1"/>
</dbReference>
<organism evidence="7 8">
    <name type="scientific">Batillaria attramentaria</name>
    <dbReference type="NCBI Taxonomy" id="370345"/>
    <lineage>
        <taxon>Eukaryota</taxon>
        <taxon>Metazoa</taxon>
        <taxon>Spiralia</taxon>
        <taxon>Lophotrochozoa</taxon>
        <taxon>Mollusca</taxon>
        <taxon>Gastropoda</taxon>
        <taxon>Caenogastropoda</taxon>
        <taxon>Sorbeoconcha</taxon>
        <taxon>Cerithioidea</taxon>
        <taxon>Batillariidae</taxon>
        <taxon>Batillaria</taxon>
    </lineage>
</organism>
<evidence type="ECO:0000313" key="7">
    <source>
        <dbReference type="EMBL" id="KAK7475220.1"/>
    </source>
</evidence>
<proteinExistence type="inferred from homology"/>
<comment type="cofactor">
    <cofactor evidence="1">
        <name>FAD</name>
        <dbReference type="ChEBI" id="CHEBI:57692"/>
    </cofactor>
</comment>
<reference evidence="7 8" key="1">
    <citation type="journal article" date="2023" name="Sci. Data">
        <title>Genome assembly of the Korean intertidal mud-creeper Batillaria attramentaria.</title>
        <authorList>
            <person name="Patra A.K."/>
            <person name="Ho P.T."/>
            <person name="Jun S."/>
            <person name="Lee S.J."/>
            <person name="Kim Y."/>
            <person name="Won Y.J."/>
        </authorList>
    </citation>
    <scope>NUCLEOTIDE SEQUENCE [LARGE SCALE GENOMIC DNA]</scope>
    <source>
        <strain evidence="7">Wonlab-2016</strain>
    </source>
</reference>
<keyword evidence="8" id="KW-1185">Reference proteome</keyword>
<dbReference type="Pfam" id="PF01266">
    <property type="entry name" value="DAO"/>
    <property type="match status" value="1"/>
</dbReference>
<evidence type="ECO:0000256" key="2">
    <source>
        <dbReference type="ARBA" id="ARBA00010989"/>
    </source>
</evidence>
<dbReference type="GO" id="GO:0016491">
    <property type="term" value="F:oxidoreductase activity"/>
    <property type="evidence" value="ECO:0007669"/>
    <property type="project" value="UniProtKB-KW"/>
</dbReference>
<evidence type="ECO:0000259" key="6">
    <source>
        <dbReference type="Pfam" id="PF01266"/>
    </source>
</evidence>
<dbReference type="Proteomes" id="UP001519460">
    <property type="component" value="Unassembled WGS sequence"/>
</dbReference>
<comment type="caution">
    <text evidence="7">The sequence shown here is derived from an EMBL/GenBank/DDBJ whole genome shotgun (WGS) entry which is preliminary data.</text>
</comment>
<dbReference type="InterPro" id="IPR036188">
    <property type="entry name" value="FAD/NAD-bd_sf"/>
</dbReference>
<keyword evidence="5" id="KW-0560">Oxidoreductase</keyword>
<evidence type="ECO:0000256" key="5">
    <source>
        <dbReference type="ARBA" id="ARBA00023002"/>
    </source>
</evidence>
<name>A0ABD0JJU5_9CAEN</name>
<sequence length="255" mass="28439">MLHYPHDYGALYDPNGGLLRADRALNAYHTLFRRYGGVLRDGEHVTSVTPGARVTVTTSRDQYVTRSVVLCCGPWSADILKPLGLHLPLQPVRITVCYWREKDQGSHSADKLPTFFDEKCCGGYDIYGLPSEEYPGCVKLCLHHGPTIHPDTRDATDDIWVTRLLSDYITKHFPGLDPTPAVIETCIYTNTPDRHFILDTHPMWKNVVIGAGFSGHGFKLAPVVGKVLSALAQGKTPSYDLTPFTIRRFSSLSRL</sequence>
<dbReference type="PANTHER" id="PTHR10961">
    <property type="entry name" value="PEROXISOMAL SARCOSINE OXIDASE"/>
    <property type="match status" value="1"/>
</dbReference>